<keyword evidence="7 14" id="KW-0479">Metal-binding</keyword>
<keyword evidence="10 14" id="KW-0067">ATP-binding</keyword>
<feature type="binding site" description="in other chain" evidence="14">
    <location>
        <begin position="255"/>
        <end position="258"/>
    </location>
    <ligand>
        <name>substrate</name>
        <note>ligand shared between dimeric partners</note>
    </ligand>
</feature>
<dbReference type="PANTHER" id="PTHR13697:SF4">
    <property type="entry name" value="ATP-DEPENDENT 6-PHOSPHOFRUCTOKINASE"/>
    <property type="match status" value="1"/>
</dbReference>
<dbReference type="SUPFAM" id="SSF53784">
    <property type="entry name" value="Phosphofructokinase"/>
    <property type="match status" value="1"/>
</dbReference>
<keyword evidence="17" id="KW-1185">Reference proteome</keyword>
<proteinExistence type="inferred from homology"/>
<dbReference type="GO" id="GO:0005524">
    <property type="term" value="F:ATP binding"/>
    <property type="evidence" value="ECO:0007669"/>
    <property type="project" value="UniProtKB-UniRule"/>
</dbReference>
<feature type="binding site" description="in other chain" evidence="14">
    <location>
        <begin position="216"/>
        <end position="218"/>
    </location>
    <ligand>
        <name>ADP</name>
        <dbReference type="ChEBI" id="CHEBI:456216"/>
        <note>allosteric activator; ligand shared between dimeric partners</note>
    </ligand>
</feature>
<dbReference type="Gene3D" id="3.40.50.460">
    <property type="entry name" value="Phosphofructokinase domain"/>
    <property type="match status" value="1"/>
</dbReference>
<evidence type="ECO:0000259" key="15">
    <source>
        <dbReference type="Pfam" id="PF00365"/>
    </source>
</evidence>
<comment type="activity regulation">
    <text evidence="14">Allosterically activated by ADP and other diphosphonucleosides, and allosterically inhibited by phosphoenolpyruvate.</text>
</comment>
<comment type="pathway">
    <text evidence="3 14">Carbohydrate degradation; glycolysis; D-glyceraldehyde 3-phosphate and glycerone phosphate from D-glucose: step 3/4.</text>
</comment>
<dbReference type="GO" id="GO:0048029">
    <property type="term" value="F:monosaccharide binding"/>
    <property type="evidence" value="ECO:0007669"/>
    <property type="project" value="TreeGrafter"/>
</dbReference>
<dbReference type="Pfam" id="PF00365">
    <property type="entry name" value="PFK"/>
    <property type="match status" value="1"/>
</dbReference>
<reference evidence="17" key="1">
    <citation type="submission" date="2017-09" db="EMBL/GenBank/DDBJ databases">
        <authorList>
            <person name="Varghese N."/>
            <person name="Submissions S."/>
        </authorList>
    </citation>
    <scope>NUCLEOTIDE SEQUENCE [LARGE SCALE GENOMIC DNA]</scope>
    <source>
        <strain evidence="17">CGMCC 1.12803</strain>
    </source>
</reference>
<dbReference type="GO" id="GO:0042802">
    <property type="term" value="F:identical protein binding"/>
    <property type="evidence" value="ECO:0007669"/>
    <property type="project" value="TreeGrafter"/>
</dbReference>
<organism evidence="16 17">
    <name type="scientific">Pedobacter xixiisoli</name>
    <dbReference type="NCBI Taxonomy" id="1476464"/>
    <lineage>
        <taxon>Bacteria</taxon>
        <taxon>Pseudomonadati</taxon>
        <taxon>Bacteroidota</taxon>
        <taxon>Sphingobacteriia</taxon>
        <taxon>Sphingobacteriales</taxon>
        <taxon>Sphingobacteriaceae</taxon>
        <taxon>Pedobacter</taxon>
    </lineage>
</organism>
<evidence type="ECO:0000313" key="17">
    <source>
        <dbReference type="Proteomes" id="UP000219281"/>
    </source>
</evidence>
<feature type="binding site" evidence="14">
    <location>
        <position position="106"/>
    </location>
    <ligand>
        <name>Mg(2+)</name>
        <dbReference type="ChEBI" id="CHEBI:18420"/>
        <note>catalytic</note>
    </ligand>
</feature>
<feature type="binding site" description="in other chain" evidence="14">
    <location>
        <begin position="129"/>
        <end position="131"/>
    </location>
    <ligand>
        <name>substrate</name>
        <note>ligand shared between dimeric partners</note>
    </ligand>
</feature>
<keyword evidence="9 14" id="KW-0418">Kinase</keyword>
<feature type="binding site" evidence="14">
    <location>
        <begin position="24"/>
        <end position="28"/>
    </location>
    <ligand>
        <name>ADP</name>
        <dbReference type="ChEBI" id="CHEBI:456216"/>
        <note>allosteric activator; ligand shared between dimeric partners</note>
    </ligand>
</feature>
<evidence type="ECO:0000256" key="4">
    <source>
        <dbReference type="ARBA" id="ARBA00022490"/>
    </source>
</evidence>
<dbReference type="GO" id="GO:0070095">
    <property type="term" value="F:fructose-6-phosphate binding"/>
    <property type="evidence" value="ECO:0007669"/>
    <property type="project" value="TreeGrafter"/>
</dbReference>
<dbReference type="InterPro" id="IPR000023">
    <property type="entry name" value="Phosphofructokinase_dom"/>
</dbReference>
<keyword evidence="4 14" id="KW-0963">Cytoplasm</keyword>
<dbReference type="FunFam" id="3.40.50.460:FF:000002">
    <property type="entry name" value="ATP-dependent 6-phosphofructokinase"/>
    <property type="match status" value="1"/>
</dbReference>
<feature type="binding site" evidence="14">
    <location>
        <begin position="75"/>
        <end position="76"/>
    </location>
    <ligand>
        <name>ATP</name>
        <dbReference type="ChEBI" id="CHEBI:30616"/>
    </ligand>
</feature>
<evidence type="ECO:0000256" key="2">
    <source>
        <dbReference type="ARBA" id="ARBA00004496"/>
    </source>
</evidence>
<feature type="binding site" description="in other chain" evidence="14">
    <location>
        <position position="225"/>
    </location>
    <ligand>
        <name>substrate</name>
        <note>ligand shared between dimeric partners</note>
    </ligand>
</feature>
<comment type="caution">
    <text evidence="14">Lacks conserved residue(s) required for the propagation of feature annotation.</text>
</comment>
<dbReference type="InterPro" id="IPR022953">
    <property type="entry name" value="ATP_PFK"/>
</dbReference>
<comment type="subunit">
    <text evidence="14">Homotetramer.</text>
</comment>
<feature type="binding site" evidence="14">
    <location>
        <position position="14"/>
    </location>
    <ligand>
        <name>ATP</name>
        <dbReference type="ChEBI" id="CHEBI:30616"/>
    </ligand>
</feature>
<dbReference type="NCBIfam" id="NF002872">
    <property type="entry name" value="PRK03202.1"/>
    <property type="match status" value="1"/>
</dbReference>
<dbReference type="NCBIfam" id="TIGR02482">
    <property type="entry name" value="PFKA_ATP"/>
    <property type="match status" value="1"/>
</dbReference>
<dbReference type="PANTHER" id="PTHR13697">
    <property type="entry name" value="PHOSPHOFRUCTOKINASE"/>
    <property type="match status" value="1"/>
</dbReference>
<dbReference type="GO" id="GO:0005945">
    <property type="term" value="C:6-phosphofructokinase complex"/>
    <property type="evidence" value="ECO:0007669"/>
    <property type="project" value="TreeGrafter"/>
</dbReference>
<name>A0A286AEC5_9SPHI</name>
<keyword evidence="6 14" id="KW-0808">Transferase</keyword>
<protein>
    <recommendedName>
        <fullName evidence="14">ATP-dependent 6-phosphofructokinase</fullName>
        <shortName evidence="14">ATP-PFK</shortName>
        <shortName evidence="14">Phosphofructokinase</shortName>
        <ecNumber evidence="14">2.7.1.11</ecNumber>
    </recommendedName>
    <alternativeName>
        <fullName evidence="14">Phosphohexokinase</fullName>
    </alternativeName>
</protein>
<dbReference type="GO" id="GO:0006002">
    <property type="term" value="P:fructose 6-phosphate metabolic process"/>
    <property type="evidence" value="ECO:0007669"/>
    <property type="project" value="UniProtKB-UniRule"/>
</dbReference>
<keyword evidence="5 14" id="KW-0021">Allosteric enzyme</keyword>
<evidence type="ECO:0000256" key="6">
    <source>
        <dbReference type="ARBA" id="ARBA00022679"/>
    </source>
</evidence>
<feature type="active site" description="Proton acceptor" evidence="14">
    <location>
        <position position="131"/>
    </location>
</feature>
<comment type="catalytic activity">
    <reaction evidence="13 14">
        <text>beta-D-fructose 6-phosphate + ATP = beta-D-fructose 1,6-bisphosphate + ADP + H(+)</text>
        <dbReference type="Rhea" id="RHEA:16109"/>
        <dbReference type="ChEBI" id="CHEBI:15378"/>
        <dbReference type="ChEBI" id="CHEBI:30616"/>
        <dbReference type="ChEBI" id="CHEBI:32966"/>
        <dbReference type="ChEBI" id="CHEBI:57634"/>
        <dbReference type="ChEBI" id="CHEBI:456216"/>
        <dbReference type="EC" id="2.7.1.11"/>
    </reaction>
</comment>
<dbReference type="InterPro" id="IPR015912">
    <property type="entry name" value="Phosphofructokinase_CS"/>
</dbReference>
<evidence type="ECO:0000256" key="8">
    <source>
        <dbReference type="ARBA" id="ARBA00022741"/>
    </source>
</evidence>
<dbReference type="Proteomes" id="UP000219281">
    <property type="component" value="Unassembled WGS sequence"/>
</dbReference>
<comment type="subcellular location">
    <subcellularLocation>
        <location evidence="2 14">Cytoplasm</location>
    </subcellularLocation>
</comment>
<evidence type="ECO:0000256" key="7">
    <source>
        <dbReference type="ARBA" id="ARBA00022723"/>
    </source>
</evidence>
<sequence length="327" mass="34795">MSKIQNIGVLTSGGDSPGMNAAIRAVVRGSLYYKLKVTGVLRGYDGLINADFIPMDGKSVANIIQRGGTILKTARCDDFRSKEGRAKAYKNLVESNIDALVVIGGDGTFTGADVFSQEYDFPIIGLPGTIDNDLEGTDLTIGYDTAINTVVNAVDKIRDTAESHDRLFIVEVMGRDSGMIALRSGIGVGAEAILIPEAKTGIEDLIHRVEHGRKDKASKIIVVAEGDEAGGAYNVGEALKANFPHHDIRVSVLGHIQRGGSPSCADRVLASRLGVAAVEALLEGKSKVMVGQINKEIVFTPFSKAIKHIDATQVTPAWLKLAEILSL</sequence>
<evidence type="ECO:0000256" key="14">
    <source>
        <dbReference type="HAMAP-Rule" id="MF_00339"/>
    </source>
</evidence>
<evidence type="ECO:0000313" key="16">
    <source>
        <dbReference type="EMBL" id="SOD20246.1"/>
    </source>
</evidence>
<evidence type="ECO:0000256" key="11">
    <source>
        <dbReference type="ARBA" id="ARBA00022842"/>
    </source>
</evidence>
<feature type="binding site" description="in other chain" evidence="14">
    <location>
        <begin position="173"/>
        <end position="175"/>
    </location>
    <ligand>
        <name>substrate</name>
        <note>ligand shared between dimeric partners</note>
    </ligand>
</feature>
<feature type="domain" description="Phosphofructokinase" evidence="15">
    <location>
        <begin position="6"/>
        <end position="281"/>
    </location>
</feature>
<evidence type="ECO:0000256" key="10">
    <source>
        <dbReference type="ARBA" id="ARBA00022840"/>
    </source>
</evidence>
<dbReference type="GO" id="GO:0030388">
    <property type="term" value="P:fructose 1,6-bisphosphate metabolic process"/>
    <property type="evidence" value="ECO:0007669"/>
    <property type="project" value="TreeGrafter"/>
</dbReference>
<dbReference type="PIRSF" id="PIRSF000532">
    <property type="entry name" value="ATP_PFK_prok"/>
    <property type="match status" value="1"/>
</dbReference>
<dbReference type="Gene3D" id="3.40.50.450">
    <property type="match status" value="1"/>
</dbReference>
<evidence type="ECO:0000256" key="13">
    <source>
        <dbReference type="ARBA" id="ARBA00048070"/>
    </source>
</evidence>
<dbReference type="InterPro" id="IPR012003">
    <property type="entry name" value="ATP_PFK_prok-type"/>
</dbReference>
<dbReference type="AlphaFoldDB" id="A0A286AEC5"/>
<dbReference type="EC" id="2.7.1.11" evidence="14"/>
<dbReference type="RefSeq" id="WP_097133714.1">
    <property type="nucleotide sequence ID" value="NZ_OCMT01000004.1"/>
</dbReference>
<dbReference type="InterPro" id="IPR035966">
    <property type="entry name" value="PKF_sf"/>
</dbReference>
<dbReference type="OrthoDB" id="9802503at2"/>
<dbReference type="UniPathway" id="UPA00109">
    <property type="reaction ID" value="UER00182"/>
</dbReference>
<comment type="function">
    <text evidence="14">Catalyzes the phosphorylation of D-fructose 6-phosphate to fructose 1,6-bisphosphate by ATP, the first committing step of glycolysis.</text>
</comment>
<evidence type="ECO:0000256" key="5">
    <source>
        <dbReference type="ARBA" id="ARBA00022533"/>
    </source>
</evidence>
<keyword evidence="12 14" id="KW-0324">Glycolysis</keyword>
<dbReference type="HAMAP" id="MF_00339">
    <property type="entry name" value="Phosphofructokinase_I_B1"/>
    <property type="match status" value="1"/>
</dbReference>
<dbReference type="GO" id="GO:0003872">
    <property type="term" value="F:6-phosphofructokinase activity"/>
    <property type="evidence" value="ECO:0007669"/>
    <property type="project" value="UniProtKB-UniRule"/>
</dbReference>
<evidence type="ECO:0000256" key="9">
    <source>
        <dbReference type="ARBA" id="ARBA00022777"/>
    </source>
</evidence>
<dbReference type="EMBL" id="OCMT01000004">
    <property type="protein sequence ID" value="SOD20246.1"/>
    <property type="molecule type" value="Genomic_DNA"/>
</dbReference>
<dbReference type="PRINTS" id="PR00476">
    <property type="entry name" value="PHFRCTKINASE"/>
</dbReference>
<dbReference type="PROSITE" id="PS00433">
    <property type="entry name" value="PHOSPHOFRUCTOKINASE"/>
    <property type="match status" value="1"/>
</dbReference>
<accession>A0A286AEC5</accession>
<evidence type="ECO:0000256" key="12">
    <source>
        <dbReference type="ARBA" id="ARBA00023152"/>
    </source>
</evidence>
<dbReference type="GO" id="GO:0016208">
    <property type="term" value="F:AMP binding"/>
    <property type="evidence" value="ECO:0007669"/>
    <property type="project" value="TreeGrafter"/>
</dbReference>
<feature type="binding site" description="in other chain" evidence="14">
    <location>
        <position position="158"/>
    </location>
    <ligand>
        <name>ADP</name>
        <dbReference type="ChEBI" id="CHEBI:456216"/>
        <note>allosteric activator; ligand shared between dimeric partners</note>
    </ligand>
</feature>
<dbReference type="GO" id="GO:0061621">
    <property type="term" value="P:canonical glycolysis"/>
    <property type="evidence" value="ECO:0007669"/>
    <property type="project" value="TreeGrafter"/>
</dbReference>
<keyword evidence="8 14" id="KW-0547">Nucleotide-binding</keyword>
<feature type="binding site" evidence="14">
    <location>
        <position position="166"/>
    </location>
    <ligand>
        <name>substrate</name>
        <note>ligand shared between dimeric partners</note>
    </ligand>
</feature>
<gene>
    <name evidence="14" type="primary">pfkA</name>
    <name evidence="16" type="ORF">SAMN06297358_3960</name>
</gene>
<feature type="binding site" evidence="14">
    <location>
        <position position="249"/>
    </location>
    <ligand>
        <name>substrate</name>
        <note>ligand shared between dimeric partners</note>
    </ligand>
</feature>
<feature type="binding site" description="in other chain" evidence="14">
    <location>
        <begin position="189"/>
        <end position="191"/>
    </location>
    <ligand>
        <name>ADP</name>
        <dbReference type="ChEBI" id="CHEBI:456216"/>
        <note>allosteric activator; ligand shared between dimeric partners</note>
    </ligand>
</feature>
<evidence type="ECO:0000256" key="1">
    <source>
        <dbReference type="ARBA" id="ARBA00001946"/>
    </source>
</evidence>
<keyword evidence="11 14" id="KW-0460">Magnesium</keyword>
<feature type="binding site" evidence="14">
    <location>
        <begin position="105"/>
        <end position="108"/>
    </location>
    <ligand>
        <name>ATP</name>
        <dbReference type="ChEBI" id="CHEBI:30616"/>
    </ligand>
</feature>
<dbReference type="GO" id="GO:0046872">
    <property type="term" value="F:metal ion binding"/>
    <property type="evidence" value="ECO:0007669"/>
    <property type="project" value="UniProtKB-KW"/>
</dbReference>
<dbReference type="FunFam" id="3.40.50.450:FF:000001">
    <property type="entry name" value="ATP-dependent 6-phosphofructokinase"/>
    <property type="match status" value="1"/>
</dbReference>
<comment type="similarity">
    <text evidence="14">Belongs to the phosphofructokinase type A (PFKA) family. ATP-dependent PFK group I subfamily. Prokaryotic clade 'B1' sub-subfamily.</text>
</comment>
<evidence type="ECO:0000256" key="3">
    <source>
        <dbReference type="ARBA" id="ARBA00004679"/>
    </source>
</evidence>
<dbReference type="InterPro" id="IPR012828">
    <property type="entry name" value="PFKA_ATP_prok"/>
</dbReference>
<comment type="cofactor">
    <cofactor evidence="1 14">
        <name>Mg(2+)</name>
        <dbReference type="ChEBI" id="CHEBI:18420"/>
    </cofactor>
</comment>